<gene>
    <name evidence="1" type="ORF">OFUS_LOCUS21569</name>
</gene>
<comment type="caution">
    <text evidence="1">The sequence shown here is derived from an EMBL/GenBank/DDBJ whole genome shotgun (WGS) entry which is preliminary data.</text>
</comment>
<evidence type="ECO:0000313" key="2">
    <source>
        <dbReference type="Proteomes" id="UP000749559"/>
    </source>
</evidence>
<dbReference type="AlphaFoldDB" id="A0A8J1TYT3"/>
<sequence>MALDTETFLLVTAILVASGLVQSTTANGECVTPTEFFEWSNNILPDYYDEVASHIMEKPTISFTTNDTYGPGARIKFNQFDVILGNVDDPSIEYDGVLLTSYGDYSLAGSFLGVFLTTVECDYLNFTMQFSDPPEQITYINNPDLHGPITLAAPDFNRSRISLNMTETLTLFESENQDKPHIILPNNCADYKRYCFQIMGIGWITPLTCFPFDESLPYCKVIAPVQITDMHHYRFVPNNKILDRPSIEHVNGAPDTNSFLLKPQECETGIMKTFNDVFVVDIDSNQTSGNIKVKVDGVNMQCEEWARESFRSLVVKIHTNNAQVPRHSYLGGFRLCDAEFSNATETKCEFSCPCEGNICNPVFVDFLSMAIPSVSSICEVTVIGN</sequence>
<organism evidence="1 2">
    <name type="scientific">Owenia fusiformis</name>
    <name type="common">Polychaete worm</name>
    <dbReference type="NCBI Taxonomy" id="6347"/>
    <lineage>
        <taxon>Eukaryota</taxon>
        <taxon>Metazoa</taxon>
        <taxon>Spiralia</taxon>
        <taxon>Lophotrochozoa</taxon>
        <taxon>Annelida</taxon>
        <taxon>Polychaeta</taxon>
        <taxon>Sedentaria</taxon>
        <taxon>Canalipalpata</taxon>
        <taxon>Sabellida</taxon>
        <taxon>Oweniida</taxon>
        <taxon>Oweniidae</taxon>
        <taxon>Owenia</taxon>
    </lineage>
</organism>
<keyword evidence="2" id="KW-1185">Reference proteome</keyword>
<evidence type="ECO:0000313" key="1">
    <source>
        <dbReference type="EMBL" id="CAH1797244.1"/>
    </source>
</evidence>
<dbReference type="Proteomes" id="UP000749559">
    <property type="component" value="Unassembled WGS sequence"/>
</dbReference>
<reference evidence="1" key="1">
    <citation type="submission" date="2022-03" db="EMBL/GenBank/DDBJ databases">
        <authorList>
            <person name="Martin C."/>
        </authorList>
    </citation>
    <scope>NUCLEOTIDE SEQUENCE</scope>
</reference>
<accession>A0A8J1TYT3</accession>
<proteinExistence type="predicted"/>
<protein>
    <submittedName>
        <fullName evidence="1">Uncharacterized protein</fullName>
    </submittedName>
</protein>
<name>A0A8J1TYT3_OWEFU</name>
<dbReference type="EMBL" id="CAIIXF020000010">
    <property type="protein sequence ID" value="CAH1797244.1"/>
    <property type="molecule type" value="Genomic_DNA"/>
</dbReference>